<comment type="caution">
    <text evidence="2">The sequence shown here is derived from an EMBL/GenBank/DDBJ whole genome shotgun (WGS) entry which is preliminary data.</text>
</comment>
<evidence type="ECO:0000313" key="3">
    <source>
        <dbReference type="Proteomes" id="UP000182235"/>
    </source>
</evidence>
<proteinExistence type="predicted"/>
<organism evidence="2 3">
    <name type="scientific">Emergomyces pasteurianus Ep9510</name>
    <dbReference type="NCBI Taxonomy" id="1447872"/>
    <lineage>
        <taxon>Eukaryota</taxon>
        <taxon>Fungi</taxon>
        <taxon>Dikarya</taxon>
        <taxon>Ascomycota</taxon>
        <taxon>Pezizomycotina</taxon>
        <taxon>Eurotiomycetes</taxon>
        <taxon>Eurotiomycetidae</taxon>
        <taxon>Onygenales</taxon>
        <taxon>Ajellomycetaceae</taxon>
        <taxon>Emergomyces</taxon>
    </lineage>
</organism>
<dbReference type="EMBL" id="LGRN01000393">
    <property type="protein sequence ID" value="OJD12525.1"/>
    <property type="molecule type" value="Genomic_DNA"/>
</dbReference>
<protein>
    <submittedName>
        <fullName evidence="2">Uncharacterized protein</fullName>
    </submittedName>
</protein>
<dbReference type="VEuPathDB" id="FungiDB:AJ78_06890"/>
<reference evidence="2 3" key="1">
    <citation type="submission" date="2015-07" db="EMBL/GenBank/DDBJ databases">
        <title>Emmonsia species relationships and genome sequence.</title>
        <authorList>
            <consortium name="The Broad Institute Genomics Platform"/>
            <person name="Cuomo C.A."/>
            <person name="Munoz J.F."/>
            <person name="Imamovic A."/>
            <person name="Priest M.E."/>
            <person name="Young S."/>
            <person name="Clay O.K."/>
            <person name="McEwen J.G."/>
        </authorList>
    </citation>
    <scope>NUCLEOTIDE SEQUENCE [LARGE SCALE GENOMIC DNA]</scope>
    <source>
        <strain evidence="2 3">UAMH 9510</strain>
    </source>
</reference>
<keyword evidence="3" id="KW-1185">Reference proteome</keyword>
<dbReference type="AlphaFoldDB" id="A0A1J9QBJ9"/>
<evidence type="ECO:0000313" key="2">
    <source>
        <dbReference type="EMBL" id="OJD12525.1"/>
    </source>
</evidence>
<name>A0A1J9QBJ9_9EURO</name>
<gene>
    <name evidence="2" type="ORF">AJ78_06890</name>
</gene>
<evidence type="ECO:0000256" key="1">
    <source>
        <dbReference type="SAM" id="MobiDB-lite"/>
    </source>
</evidence>
<accession>A0A1J9QBJ9</accession>
<feature type="region of interest" description="Disordered" evidence="1">
    <location>
        <begin position="26"/>
        <end position="59"/>
    </location>
</feature>
<dbReference type="Proteomes" id="UP000182235">
    <property type="component" value="Unassembled WGS sequence"/>
</dbReference>
<feature type="compositionally biased region" description="Basic and acidic residues" evidence="1">
    <location>
        <begin position="40"/>
        <end position="52"/>
    </location>
</feature>
<sequence length="59" mass="6588">MPMLQRPSSNDSDQNPEISAIEQVRSDAVNTEAVGQGYHTEVEDGVDREREGNGIQWDE</sequence>